<accession>A0AA88Y2V4</accession>
<evidence type="ECO:0000256" key="6">
    <source>
        <dbReference type="SAM" id="SignalP"/>
    </source>
</evidence>
<dbReference type="CDD" id="cd18989">
    <property type="entry name" value="LGIC_ECD_cation"/>
    <property type="match status" value="1"/>
</dbReference>
<proteinExistence type="predicted"/>
<dbReference type="PRINTS" id="PR00252">
    <property type="entry name" value="NRIONCHANNEL"/>
</dbReference>
<dbReference type="InterPro" id="IPR006029">
    <property type="entry name" value="Neurotrans-gated_channel_TM"/>
</dbReference>
<dbReference type="GO" id="GO:0004888">
    <property type="term" value="F:transmembrane signaling receptor activity"/>
    <property type="evidence" value="ECO:0007669"/>
    <property type="project" value="InterPro"/>
</dbReference>
<evidence type="ECO:0000259" key="7">
    <source>
        <dbReference type="Pfam" id="PF02931"/>
    </source>
</evidence>
<keyword evidence="3 5" id="KW-1133">Transmembrane helix</keyword>
<keyword evidence="6" id="KW-0732">Signal</keyword>
<dbReference type="InterPro" id="IPR036734">
    <property type="entry name" value="Neur_chan_lig-bd_sf"/>
</dbReference>
<dbReference type="CDD" id="cd19051">
    <property type="entry name" value="LGIC_TM_cation"/>
    <property type="match status" value="1"/>
</dbReference>
<dbReference type="InterPro" id="IPR038050">
    <property type="entry name" value="Neuro_actylchol_rec"/>
</dbReference>
<evidence type="ECO:0000313" key="10">
    <source>
        <dbReference type="Proteomes" id="UP001186944"/>
    </source>
</evidence>
<sequence>MHGQLIIYLLFFLLTKVTQTFHLNDTNKLYSDLLQGYNKDVRGTSDQDSMTGVAIKFSVVSINGFDEVSGTFSVIGYFEMFWKDDRMTWDATKYNGVTSMTFPQTSVWVPVIIHSNANGDEGQQPLGYDWMIVRYLPDGTAIWSPGSLFQTYCAANIKDYPYDVQTCALSFVPSGYLPHEIGFLTISDKVSTALYTENGAWELVDTSVSNFLLEGAIHVIYVTMRIKRRATFYVVNMIIPIAVMGTLNLLVFILPAESGERVGYSITILLAICVYLTIASQNLPKTSYPALSVLGVKLLVDLIVSTCAVLFTIIGLKFYHKDDKKKVPSCIAALTRCILCKCCKKKYRKRKQESSAKVSQNSNGSSTTFVTGGSSRLYTDDMWYEITNEPEEAEVKDITWTDVGAASDVIFFLITAIAFIFSHTTYIVVLNTTTSEET</sequence>
<dbReference type="GO" id="GO:0016020">
    <property type="term" value="C:membrane"/>
    <property type="evidence" value="ECO:0007669"/>
    <property type="project" value="UniProtKB-SubCell"/>
</dbReference>
<feature type="signal peptide" evidence="6">
    <location>
        <begin position="1"/>
        <end position="20"/>
    </location>
</feature>
<dbReference type="SUPFAM" id="SSF90112">
    <property type="entry name" value="Neurotransmitter-gated ion-channel transmembrane pore"/>
    <property type="match status" value="1"/>
</dbReference>
<dbReference type="PANTHER" id="PTHR18945">
    <property type="entry name" value="NEUROTRANSMITTER GATED ION CHANNEL"/>
    <property type="match status" value="1"/>
</dbReference>
<feature type="domain" description="Neurotransmitter-gated ion-channel ligand-binding" evidence="7">
    <location>
        <begin position="27"/>
        <end position="229"/>
    </location>
</feature>
<feature type="transmembrane region" description="Helical" evidence="5">
    <location>
        <begin position="298"/>
        <end position="319"/>
    </location>
</feature>
<gene>
    <name evidence="9" type="ORF">FSP39_008993</name>
</gene>
<feature type="transmembrane region" description="Helical" evidence="5">
    <location>
        <begin position="409"/>
        <end position="429"/>
    </location>
</feature>
<evidence type="ECO:0000259" key="8">
    <source>
        <dbReference type="Pfam" id="PF02932"/>
    </source>
</evidence>
<dbReference type="InterPro" id="IPR006201">
    <property type="entry name" value="Neur_channel"/>
</dbReference>
<name>A0AA88Y2V4_PINIB</name>
<feature type="transmembrane region" description="Helical" evidence="5">
    <location>
        <begin position="261"/>
        <end position="278"/>
    </location>
</feature>
<reference evidence="9" key="1">
    <citation type="submission" date="2019-08" db="EMBL/GenBank/DDBJ databases">
        <title>The improved chromosome-level genome for the pearl oyster Pinctada fucata martensii using PacBio sequencing and Hi-C.</title>
        <authorList>
            <person name="Zheng Z."/>
        </authorList>
    </citation>
    <scope>NUCLEOTIDE SEQUENCE</scope>
    <source>
        <strain evidence="9">ZZ-2019</strain>
        <tissue evidence="9">Adductor muscle</tissue>
    </source>
</reference>
<evidence type="ECO:0000256" key="1">
    <source>
        <dbReference type="ARBA" id="ARBA00004141"/>
    </source>
</evidence>
<dbReference type="Pfam" id="PF02931">
    <property type="entry name" value="Neur_chan_LBD"/>
    <property type="match status" value="1"/>
</dbReference>
<organism evidence="9 10">
    <name type="scientific">Pinctada imbricata</name>
    <name type="common">Atlantic pearl-oyster</name>
    <name type="synonym">Pinctada martensii</name>
    <dbReference type="NCBI Taxonomy" id="66713"/>
    <lineage>
        <taxon>Eukaryota</taxon>
        <taxon>Metazoa</taxon>
        <taxon>Spiralia</taxon>
        <taxon>Lophotrochozoa</taxon>
        <taxon>Mollusca</taxon>
        <taxon>Bivalvia</taxon>
        <taxon>Autobranchia</taxon>
        <taxon>Pteriomorphia</taxon>
        <taxon>Pterioida</taxon>
        <taxon>Pterioidea</taxon>
        <taxon>Pteriidae</taxon>
        <taxon>Pinctada</taxon>
    </lineage>
</organism>
<dbReference type="EMBL" id="VSWD01000009">
    <property type="protein sequence ID" value="KAK3092930.1"/>
    <property type="molecule type" value="Genomic_DNA"/>
</dbReference>
<keyword evidence="2 5" id="KW-0812">Transmembrane</keyword>
<dbReference type="InterPro" id="IPR036719">
    <property type="entry name" value="Neuro-gated_channel_TM_sf"/>
</dbReference>
<comment type="subcellular location">
    <subcellularLocation>
        <location evidence="1">Membrane</location>
        <topology evidence="1">Multi-pass membrane protein</topology>
    </subcellularLocation>
</comment>
<dbReference type="Gene3D" id="2.70.170.10">
    <property type="entry name" value="Neurotransmitter-gated ion-channel ligand-binding domain"/>
    <property type="match status" value="1"/>
</dbReference>
<evidence type="ECO:0000256" key="3">
    <source>
        <dbReference type="ARBA" id="ARBA00022989"/>
    </source>
</evidence>
<keyword evidence="10" id="KW-1185">Reference proteome</keyword>
<feature type="chain" id="PRO_5041694732" evidence="6">
    <location>
        <begin position="21"/>
        <end position="438"/>
    </location>
</feature>
<dbReference type="Pfam" id="PF02932">
    <property type="entry name" value="Neur_chan_memb"/>
    <property type="match status" value="1"/>
</dbReference>
<dbReference type="InterPro" id="IPR006202">
    <property type="entry name" value="Neur_chan_lig-bd"/>
</dbReference>
<dbReference type="AlphaFoldDB" id="A0AA88Y2V4"/>
<feature type="domain" description="Neurotransmitter-gated ion-channel transmembrane" evidence="8">
    <location>
        <begin position="237"/>
        <end position="377"/>
    </location>
</feature>
<dbReference type="SUPFAM" id="SSF63712">
    <property type="entry name" value="Nicotinic receptor ligand binding domain-like"/>
    <property type="match status" value="1"/>
</dbReference>
<comment type="caution">
    <text evidence="9">The sequence shown here is derived from an EMBL/GenBank/DDBJ whole genome shotgun (WGS) entry which is preliminary data.</text>
</comment>
<evidence type="ECO:0000313" key="9">
    <source>
        <dbReference type="EMBL" id="KAK3092930.1"/>
    </source>
</evidence>
<feature type="transmembrane region" description="Helical" evidence="5">
    <location>
        <begin position="232"/>
        <end position="254"/>
    </location>
</feature>
<dbReference type="Gene3D" id="1.20.58.390">
    <property type="entry name" value="Neurotransmitter-gated ion-channel transmembrane domain"/>
    <property type="match status" value="1"/>
</dbReference>
<evidence type="ECO:0000256" key="4">
    <source>
        <dbReference type="ARBA" id="ARBA00023136"/>
    </source>
</evidence>
<evidence type="ECO:0000256" key="5">
    <source>
        <dbReference type="SAM" id="Phobius"/>
    </source>
</evidence>
<dbReference type="Proteomes" id="UP001186944">
    <property type="component" value="Unassembled WGS sequence"/>
</dbReference>
<keyword evidence="4 5" id="KW-0472">Membrane</keyword>
<evidence type="ECO:0000256" key="2">
    <source>
        <dbReference type="ARBA" id="ARBA00022692"/>
    </source>
</evidence>
<protein>
    <submittedName>
        <fullName evidence="9">Uncharacterized protein</fullName>
    </submittedName>
</protein>
<dbReference type="GO" id="GO:0005230">
    <property type="term" value="F:extracellular ligand-gated monoatomic ion channel activity"/>
    <property type="evidence" value="ECO:0007669"/>
    <property type="project" value="InterPro"/>
</dbReference>